<evidence type="ECO:0000256" key="3">
    <source>
        <dbReference type="ARBA" id="ARBA00022801"/>
    </source>
</evidence>
<dbReference type="Proteomes" id="UP000799767">
    <property type="component" value="Unassembled WGS sequence"/>
</dbReference>
<comment type="similarity">
    <text evidence="1">Belongs to the metallo-beta-lactamase superfamily.</text>
</comment>
<keyword evidence="2" id="KW-0479">Metal-binding</keyword>
<dbReference type="GeneID" id="54476337"/>
<dbReference type="InterPro" id="IPR001279">
    <property type="entry name" value="Metallo-B-lactamas"/>
</dbReference>
<evidence type="ECO:0000259" key="5">
    <source>
        <dbReference type="Pfam" id="PF00753"/>
    </source>
</evidence>
<dbReference type="RefSeq" id="XP_033590735.1">
    <property type="nucleotide sequence ID" value="XM_033735335.1"/>
</dbReference>
<protein>
    <submittedName>
        <fullName evidence="6">Metallo-beta-lactamase superfamily protein</fullName>
    </submittedName>
</protein>
<evidence type="ECO:0000256" key="2">
    <source>
        <dbReference type="ARBA" id="ARBA00022723"/>
    </source>
</evidence>
<dbReference type="Pfam" id="PF00753">
    <property type="entry name" value="Lactamase_B"/>
    <property type="match status" value="1"/>
</dbReference>
<dbReference type="OrthoDB" id="10250730at2759"/>
<reference evidence="6" key="1">
    <citation type="journal article" date="2020" name="Stud. Mycol.">
        <title>101 Dothideomycetes genomes: a test case for predicting lifestyles and emergence of pathogens.</title>
        <authorList>
            <person name="Haridas S."/>
            <person name="Albert R."/>
            <person name="Binder M."/>
            <person name="Bloem J."/>
            <person name="Labutti K."/>
            <person name="Salamov A."/>
            <person name="Andreopoulos B."/>
            <person name="Baker S."/>
            <person name="Barry K."/>
            <person name="Bills G."/>
            <person name="Bluhm B."/>
            <person name="Cannon C."/>
            <person name="Castanera R."/>
            <person name="Culley D."/>
            <person name="Daum C."/>
            <person name="Ezra D."/>
            <person name="Gonzalez J."/>
            <person name="Henrissat B."/>
            <person name="Kuo A."/>
            <person name="Liang C."/>
            <person name="Lipzen A."/>
            <person name="Lutzoni F."/>
            <person name="Magnuson J."/>
            <person name="Mondo S."/>
            <person name="Nolan M."/>
            <person name="Ohm R."/>
            <person name="Pangilinan J."/>
            <person name="Park H.-J."/>
            <person name="Ramirez L."/>
            <person name="Alfaro M."/>
            <person name="Sun H."/>
            <person name="Tritt A."/>
            <person name="Yoshinaga Y."/>
            <person name="Zwiers L.-H."/>
            <person name="Turgeon B."/>
            <person name="Goodwin S."/>
            <person name="Spatafora J."/>
            <person name="Crous P."/>
            <person name="Grigoriev I."/>
        </authorList>
    </citation>
    <scope>NUCLEOTIDE SEQUENCE</scope>
    <source>
        <strain evidence="6">CBS 113389</strain>
    </source>
</reference>
<dbReference type="CDD" id="cd07730">
    <property type="entry name" value="metallo-hydrolase-like_MBL-fold"/>
    <property type="match status" value="1"/>
</dbReference>
<dbReference type="Gene3D" id="3.60.15.10">
    <property type="entry name" value="Ribonuclease Z/Hydroxyacylglutathione hydrolase-like"/>
    <property type="match status" value="1"/>
</dbReference>
<dbReference type="GO" id="GO:0016787">
    <property type="term" value="F:hydrolase activity"/>
    <property type="evidence" value="ECO:0007669"/>
    <property type="project" value="UniProtKB-KW"/>
</dbReference>
<dbReference type="SUPFAM" id="SSF56281">
    <property type="entry name" value="Metallo-hydrolase/oxidoreductase"/>
    <property type="match status" value="1"/>
</dbReference>
<evidence type="ECO:0000313" key="6">
    <source>
        <dbReference type="EMBL" id="KAF2484165.1"/>
    </source>
</evidence>
<keyword evidence="7" id="KW-1185">Reference proteome</keyword>
<dbReference type="InterPro" id="IPR051013">
    <property type="entry name" value="MBL_superfamily_lactonases"/>
</dbReference>
<feature type="domain" description="Metallo-beta-lactamase" evidence="5">
    <location>
        <begin position="89"/>
        <end position="144"/>
    </location>
</feature>
<sequence length="372" mass="40633">MATPKPLPDLKIPFSQHTVSVSIIDTTVRITGLPTAAFTQPEIPGYSVIVGGCAYSFLIKHNNPAASGKYGNLLFDLGVRKDVENSPKVVVDQAIAAGFQMDIKKNVYDILKDAGDDPADVGGIIWSHYHVDHTGDPSVFPSTTDLIVGPGFKNAFVPAWPTVTDSPVDERAWADRMLLEIDFAGPGSLTLGRYRAHDFYGDGSFYLIDSPGHAVGHMCALARTSANPPEFVLLGGDVAHHGSEFRPSEYVPLPAEIEPNPLVAPFAKATFVCPGSIFEAIHPLKSSTQPFVKAVGFIHDDARGACESVDKLLDFDAQENIFSVIAHDLTLMDVVELYPKTLNDWKKKGFKEQGFWRFLRNFDTGKEEYKPA</sequence>
<dbReference type="PANTHER" id="PTHR42978">
    <property type="entry name" value="QUORUM-QUENCHING LACTONASE YTNP-RELATED-RELATED"/>
    <property type="match status" value="1"/>
</dbReference>
<dbReference type="GO" id="GO:0046872">
    <property type="term" value="F:metal ion binding"/>
    <property type="evidence" value="ECO:0007669"/>
    <property type="project" value="UniProtKB-KW"/>
</dbReference>
<evidence type="ECO:0000256" key="4">
    <source>
        <dbReference type="ARBA" id="ARBA00022833"/>
    </source>
</evidence>
<name>A0A6A6PW14_9PEZI</name>
<organism evidence="6 7">
    <name type="scientific">Neohortaea acidophila</name>
    <dbReference type="NCBI Taxonomy" id="245834"/>
    <lineage>
        <taxon>Eukaryota</taxon>
        <taxon>Fungi</taxon>
        <taxon>Dikarya</taxon>
        <taxon>Ascomycota</taxon>
        <taxon>Pezizomycotina</taxon>
        <taxon>Dothideomycetes</taxon>
        <taxon>Dothideomycetidae</taxon>
        <taxon>Mycosphaerellales</taxon>
        <taxon>Teratosphaeriaceae</taxon>
        <taxon>Neohortaea</taxon>
    </lineage>
</organism>
<keyword evidence="4" id="KW-0862">Zinc</keyword>
<proteinExistence type="inferred from homology"/>
<dbReference type="AlphaFoldDB" id="A0A6A6PW14"/>
<evidence type="ECO:0000256" key="1">
    <source>
        <dbReference type="ARBA" id="ARBA00007749"/>
    </source>
</evidence>
<keyword evidence="3" id="KW-0378">Hydrolase</keyword>
<gene>
    <name evidence="6" type="ORF">BDY17DRAFT_309464</name>
</gene>
<dbReference type="EMBL" id="MU001634">
    <property type="protein sequence ID" value="KAF2484165.1"/>
    <property type="molecule type" value="Genomic_DNA"/>
</dbReference>
<dbReference type="InterPro" id="IPR036866">
    <property type="entry name" value="RibonucZ/Hydroxyglut_hydro"/>
</dbReference>
<accession>A0A6A6PW14</accession>
<dbReference type="PANTHER" id="PTHR42978:SF5">
    <property type="entry name" value="METALLO-BETA-LACTAMASE DOMAIN-CONTAINING PROTEIN"/>
    <property type="match status" value="1"/>
</dbReference>
<evidence type="ECO:0000313" key="7">
    <source>
        <dbReference type="Proteomes" id="UP000799767"/>
    </source>
</evidence>